<proteinExistence type="predicted"/>
<dbReference type="EMBL" id="CATOUU010000025">
    <property type="protein sequence ID" value="CAI9913440.1"/>
    <property type="molecule type" value="Genomic_DNA"/>
</dbReference>
<keyword evidence="2" id="KW-0677">Repeat</keyword>
<keyword evidence="5" id="KW-1185">Reference proteome</keyword>
<dbReference type="InterPro" id="IPR025875">
    <property type="entry name" value="Leu-rich_rpt_4"/>
</dbReference>
<comment type="caution">
    <text evidence="3">The sequence shown here is derived from an EMBL/GenBank/DDBJ whole genome shotgun (WGS) entry which is preliminary data.</text>
</comment>
<evidence type="ECO:0000256" key="1">
    <source>
        <dbReference type="ARBA" id="ARBA00022614"/>
    </source>
</evidence>
<evidence type="ECO:0000256" key="2">
    <source>
        <dbReference type="ARBA" id="ARBA00022737"/>
    </source>
</evidence>
<dbReference type="Pfam" id="PF12799">
    <property type="entry name" value="LRR_4"/>
    <property type="match status" value="1"/>
</dbReference>
<dbReference type="PROSITE" id="PS51450">
    <property type="entry name" value="LRR"/>
    <property type="match status" value="1"/>
</dbReference>
<keyword evidence="1" id="KW-0433">Leucine-rich repeat</keyword>
<dbReference type="Gene3D" id="3.80.10.10">
    <property type="entry name" value="Ribonuclease Inhibitor"/>
    <property type="match status" value="1"/>
</dbReference>
<dbReference type="PANTHER" id="PTHR46652:SF3">
    <property type="entry name" value="LEUCINE-RICH REPEAT-CONTAINING PROTEIN 9"/>
    <property type="match status" value="1"/>
</dbReference>
<dbReference type="EMBL" id="CAXDID020000201">
    <property type="protein sequence ID" value="CAL6054208.1"/>
    <property type="molecule type" value="Genomic_DNA"/>
</dbReference>
<dbReference type="PANTHER" id="PTHR46652">
    <property type="entry name" value="LEUCINE-RICH REPEAT AND IQ DOMAIN-CONTAINING PROTEIN 1-RELATED"/>
    <property type="match status" value="1"/>
</dbReference>
<sequence length="229" mass="26959">MQYIIYLQQKLMNMPRERASSCEISYLSNFIDLQCLSLGGNKELSNIGPLKFCTQITELSISRTSIADIWPLLFMKNLKRLNMYTTKVVDLHPLQYLYRLEKIYAYNACIIDVSPLSKLTQLKELNFRNNKITNIETLKHHQNFSEYGFSDQEVPTTDELKFYNRILKVHSTQKQTKKIMNENKNQQFRTSLTQKKNYVSTMLNNQIQTMNKQVEMLIQLVQNSISHLD</sequence>
<gene>
    <name evidence="3" type="ORF">HINF_LOCUS1085</name>
    <name evidence="4" type="ORF">HINF_LOCUS45956</name>
</gene>
<dbReference type="InterPro" id="IPR050836">
    <property type="entry name" value="SDS22/Internalin_LRR"/>
</dbReference>
<reference evidence="4 5" key="2">
    <citation type="submission" date="2024-07" db="EMBL/GenBank/DDBJ databases">
        <authorList>
            <person name="Akdeniz Z."/>
        </authorList>
    </citation>
    <scope>NUCLEOTIDE SEQUENCE [LARGE SCALE GENOMIC DNA]</scope>
</reference>
<evidence type="ECO:0000313" key="5">
    <source>
        <dbReference type="Proteomes" id="UP001642409"/>
    </source>
</evidence>
<name>A0AA86N614_9EUKA</name>
<dbReference type="AlphaFoldDB" id="A0AA86N614"/>
<dbReference type="InterPro" id="IPR032675">
    <property type="entry name" value="LRR_dom_sf"/>
</dbReference>
<accession>A0AA86N614</accession>
<evidence type="ECO:0000313" key="3">
    <source>
        <dbReference type="EMBL" id="CAI9913440.1"/>
    </source>
</evidence>
<evidence type="ECO:0000313" key="4">
    <source>
        <dbReference type="EMBL" id="CAL6054208.1"/>
    </source>
</evidence>
<organism evidence="3">
    <name type="scientific">Hexamita inflata</name>
    <dbReference type="NCBI Taxonomy" id="28002"/>
    <lineage>
        <taxon>Eukaryota</taxon>
        <taxon>Metamonada</taxon>
        <taxon>Diplomonadida</taxon>
        <taxon>Hexamitidae</taxon>
        <taxon>Hexamitinae</taxon>
        <taxon>Hexamita</taxon>
    </lineage>
</organism>
<dbReference type="InterPro" id="IPR001611">
    <property type="entry name" value="Leu-rich_rpt"/>
</dbReference>
<dbReference type="Proteomes" id="UP001642409">
    <property type="component" value="Unassembled WGS sequence"/>
</dbReference>
<dbReference type="SUPFAM" id="SSF52075">
    <property type="entry name" value="Outer arm dynein light chain 1"/>
    <property type="match status" value="1"/>
</dbReference>
<protein>
    <submittedName>
        <fullName evidence="3">Leucine-rich repeat domain-containing protein</fullName>
    </submittedName>
    <submittedName>
        <fullName evidence="4">Leucine-rich_repeat domain-containing protein</fullName>
    </submittedName>
</protein>
<reference evidence="3" key="1">
    <citation type="submission" date="2023-06" db="EMBL/GenBank/DDBJ databases">
        <authorList>
            <person name="Kurt Z."/>
        </authorList>
    </citation>
    <scope>NUCLEOTIDE SEQUENCE</scope>
</reference>